<dbReference type="InterPro" id="IPR013785">
    <property type="entry name" value="Aldolase_TIM"/>
</dbReference>
<dbReference type="AlphaFoldDB" id="A0A5Y6PKG5"/>
<organism evidence="2">
    <name type="scientific">Campylobacter coli</name>
    <dbReference type="NCBI Taxonomy" id="195"/>
    <lineage>
        <taxon>Bacteria</taxon>
        <taxon>Pseudomonadati</taxon>
        <taxon>Campylobacterota</taxon>
        <taxon>Epsilonproteobacteria</taxon>
        <taxon>Campylobacterales</taxon>
        <taxon>Campylobacteraceae</taxon>
        <taxon>Campylobacter</taxon>
    </lineage>
</organism>
<dbReference type="RefSeq" id="WP_052774404.1">
    <property type="nucleotide sequence ID" value="NZ_CAJGWS010000012.1"/>
</dbReference>
<dbReference type="PROSITE" id="PS00188">
    <property type="entry name" value="BIOTIN"/>
    <property type="match status" value="1"/>
</dbReference>
<dbReference type="PROSITE" id="PS50991">
    <property type="entry name" value="PYR_CT"/>
    <property type="match status" value="1"/>
</dbReference>
<reference evidence="2" key="1">
    <citation type="submission" date="2019-09" db="EMBL/GenBank/DDBJ databases">
        <authorList>
            <person name="Ashton P.M."/>
            <person name="Dallman T."/>
            <person name="Nair S."/>
            <person name="De Pinna E."/>
            <person name="Peters T."/>
            <person name="Grant K."/>
        </authorList>
    </citation>
    <scope>NUCLEOTIDE SEQUENCE</scope>
    <source>
        <strain evidence="2">99729</strain>
    </source>
</reference>
<evidence type="ECO:0000256" key="1">
    <source>
        <dbReference type="ARBA" id="ARBA00023267"/>
    </source>
</evidence>
<dbReference type="CDD" id="cd06850">
    <property type="entry name" value="biotinyl_domain"/>
    <property type="match status" value="1"/>
</dbReference>
<dbReference type="PROSITE" id="PS50968">
    <property type="entry name" value="BIOTINYL_LIPOYL"/>
    <property type="match status" value="1"/>
</dbReference>
<dbReference type="EMBL" id="AAKFTX010000010">
    <property type="protein sequence ID" value="ECR3415247.1"/>
    <property type="molecule type" value="Genomic_DNA"/>
</dbReference>
<dbReference type="PANTHER" id="PTHR43778:SF2">
    <property type="entry name" value="PYRUVATE CARBOXYLASE, MITOCHONDRIAL"/>
    <property type="match status" value="1"/>
</dbReference>
<gene>
    <name evidence="2" type="ORF">F1Q07_06130</name>
</gene>
<dbReference type="InterPro" id="IPR055268">
    <property type="entry name" value="PCB-like"/>
</dbReference>
<dbReference type="InterPro" id="IPR003379">
    <property type="entry name" value="Carboxylase_cons_dom"/>
</dbReference>
<dbReference type="SUPFAM" id="SSF51569">
    <property type="entry name" value="Aldolase"/>
    <property type="match status" value="1"/>
</dbReference>
<dbReference type="SUPFAM" id="SSF51230">
    <property type="entry name" value="Single hybrid motif"/>
    <property type="match status" value="1"/>
</dbReference>
<name>A0A5Y6PKG5_CAMCO</name>
<keyword evidence="1" id="KW-0092">Biotin</keyword>
<dbReference type="SUPFAM" id="SSF89000">
    <property type="entry name" value="post-HMGL domain-like"/>
    <property type="match status" value="1"/>
</dbReference>
<sequence>MAKKFIDVMDTSFRDGFQSVYGARVLMQDFFPAVEAAKEAGITHFEFGGGARFQSLYFYLNEDAFEMMDKFRSIVGKDANLQTLARGVNTVTLDTGSKELIDLHAKLFAKHGTTTIRNFDALNDVNNLKFSGECIKKYGLKHEITITLMDLPPNCQGAHDVPFYERILKEILAAEIPFDSICFKDASGTSNPNKIYETIKMARKNLPQDVHIRLHTHETAGVSIACYLAALEAGVDGIDLAAAPVSGGTSQPDILTMMHALKGKNYDLGGLEEEKILKYEAVLKDSLKEYFLPPEATMVSPLIPFSPMPGGALTANTQMMRDNNILDKFPEVIHAMREVVEKGGFGTSVTPVSQFYFQQAFNNVMFGPWEKIAEGYGKMVLGYFGKTPVEPDAEVKKLAAKQLNLEPTTELAIDIADKDETKSIAYVKSLLEKEGIAVSEENIFIAAACKEKGIAYLKGEAKVNVRKNVSTPKQNSTGIDENKFTVSVNGNKYHVEVSAGFDKDVNIKSIHKADTQEDIMQDADSSEGIQAGISGNVFKIYINEGEEVKSGQVVMILEAMKMEIEVSAPKDGIIEKICVKTGDSVSENNLVAIYKNN</sequence>
<dbReference type="CDD" id="cd07937">
    <property type="entry name" value="DRE_TIM_PC_TC_5S"/>
    <property type="match status" value="1"/>
</dbReference>
<accession>A0A5Y6PKG5</accession>
<dbReference type="Gene3D" id="2.40.50.100">
    <property type="match status" value="1"/>
</dbReference>
<dbReference type="Pfam" id="PF02436">
    <property type="entry name" value="PYC_OADA"/>
    <property type="match status" value="1"/>
</dbReference>
<dbReference type="InterPro" id="IPR011053">
    <property type="entry name" value="Single_hybrid_motif"/>
</dbReference>
<proteinExistence type="predicted"/>
<dbReference type="GO" id="GO:0004736">
    <property type="term" value="F:pyruvate carboxylase activity"/>
    <property type="evidence" value="ECO:0007669"/>
    <property type="project" value="TreeGrafter"/>
</dbReference>
<dbReference type="FunFam" id="2.40.50.100:FF:000003">
    <property type="entry name" value="Acetyl-CoA carboxylase biotin carboxyl carrier protein"/>
    <property type="match status" value="1"/>
</dbReference>
<dbReference type="Pfam" id="PF00364">
    <property type="entry name" value="Biotin_lipoyl"/>
    <property type="match status" value="1"/>
</dbReference>
<protein>
    <submittedName>
        <fullName evidence="2">Biotin attachment protein</fullName>
    </submittedName>
</protein>
<evidence type="ECO:0000313" key="2">
    <source>
        <dbReference type="EMBL" id="ECR3415247.1"/>
    </source>
</evidence>
<dbReference type="InterPro" id="IPR001882">
    <property type="entry name" value="Biotin_BS"/>
</dbReference>
<dbReference type="GO" id="GO:0005737">
    <property type="term" value="C:cytoplasm"/>
    <property type="evidence" value="ECO:0007669"/>
    <property type="project" value="TreeGrafter"/>
</dbReference>
<dbReference type="Pfam" id="PF00682">
    <property type="entry name" value="HMGL-like"/>
    <property type="match status" value="1"/>
</dbReference>
<dbReference type="InterPro" id="IPR000089">
    <property type="entry name" value="Biotin_lipoyl"/>
</dbReference>
<dbReference type="InterPro" id="IPR000891">
    <property type="entry name" value="PYR_CT"/>
</dbReference>
<dbReference type="PANTHER" id="PTHR43778">
    <property type="entry name" value="PYRUVATE CARBOXYLASE"/>
    <property type="match status" value="1"/>
</dbReference>
<comment type="caution">
    <text evidence="2">The sequence shown here is derived from an EMBL/GenBank/DDBJ whole genome shotgun (WGS) entry which is preliminary data.</text>
</comment>
<dbReference type="Gene3D" id="3.20.20.70">
    <property type="entry name" value="Aldolase class I"/>
    <property type="match status" value="1"/>
</dbReference>
<dbReference type="GO" id="GO:0006094">
    <property type="term" value="P:gluconeogenesis"/>
    <property type="evidence" value="ECO:0007669"/>
    <property type="project" value="TreeGrafter"/>
</dbReference>